<reference evidence="1" key="2">
    <citation type="journal article" date="2015" name="Data Brief">
        <title>Shoot transcriptome of the giant reed, Arundo donax.</title>
        <authorList>
            <person name="Barrero R.A."/>
            <person name="Guerrero F.D."/>
            <person name="Moolhuijzen P."/>
            <person name="Goolsby J.A."/>
            <person name="Tidwell J."/>
            <person name="Bellgard S.E."/>
            <person name="Bellgard M.I."/>
        </authorList>
    </citation>
    <scope>NUCLEOTIDE SEQUENCE</scope>
    <source>
        <tissue evidence="1">Shoot tissue taken approximately 20 cm above the soil surface</tissue>
    </source>
</reference>
<name>A0A0A9BBS0_ARUDO</name>
<proteinExistence type="predicted"/>
<dbReference type="AlphaFoldDB" id="A0A0A9BBS0"/>
<sequence>MGLGAAFPEYLLEALQPDAGKLRLHPLHVRRVLLGELHC</sequence>
<reference evidence="1" key="1">
    <citation type="submission" date="2014-09" db="EMBL/GenBank/DDBJ databases">
        <authorList>
            <person name="Magalhaes I.L.F."/>
            <person name="Oliveira U."/>
            <person name="Santos F.R."/>
            <person name="Vidigal T.H.D.A."/>
            <person name="Brescovit A.D."/>
            <person name="Santos A.J."/>
        </authorList>
    </citation>
    <scope>NUCLEOTIDE SEQUENCE</scope>
    <source>
        <tissue evidence="1">Shoot tissue taken approximately 20 cm above the soil surface</tissue>
    </source>
</reference>
<evidence type="ECO:0000313" key="1">
    <source>
        <dbReference type="EMBL" id="JAD61434.1"/>
    </source>
</evidence>
<dbReference type="EMBL" id="GBRH01236461">
    <property type="protein sequence ID" value="JAD61434.1"/>
    <property type="molecule type" value="Transcribed_RNA"/>
</dbReference>
<protein>
    <submittedName>
        <fullName evidence="1">Uncharacterized protein</fullName>
    </submittedName>
</protein>
<accession>A0A0A9BBS0</accession>
<organism evidence="1">
    <name type="scientific">Arundo donax</name>
    <name type="common">Giant reed</name>
    <name type="synonym">Donax arundinaceus</name>
    <dbReference type="NCBI Taxonomy" id="35708"/>
    <lineage>
        <taxon>Eukaryota</taxon>
        <taxon>Viridiplantae</taxon>
        <taxon>Streptophyta</taxon>
        <taxon>Embryophyta</taxon>
        <taxon>Tracheophyta</taxon>
        <taxon>Spermatophyta</taxon>
        <taxon>Magnoliopsida</taxon>
        <taxon>Liliopsida</taxon>
        <taxon>Poales</taxon>
        <taxon>Poaceae</taxon>
        <taxon>PACMAD clade</taxon>
        <taxon>Arundinoideae</taxon>
        <taxon>Arundineae</taxon>
        <taxon>Arundo</taxon>
    </lineage>
</organism>